<evidence type="ECO:0000313" key="3">
    <source>
        <dbReference type="Proteomes" id="UP001597024"/>
    </source>
</evidence>
<protein>
    <recommendedName>
        <fullName evidence="4">ABC transporter permease</fullName>
    </recommendedName>
</protein>
<evidence type="ECO:0000313" key="2">
    <source>
        <dbReference type="EMBL" id="MFD0891208.1"/>
    </source>
</evidence>
<dbReference type="EMBL" id="JBHTHX010002994">
    <property type="protein sequence ID" value="MFD0891208.1"/>
    <property type="molecule type" value="Genomic_DNA"/>
</dbReference>
<keyword evidence="1" id="KW-0812">Transmembrane</keyword>
<name>A0ABW3E5Q4_9ACTN</name>
<keyword evidence="3" id="KW-1185">Reference proteome</keyword>
<accession>A0ABW3E5Q4</accession>
<feature type="non-terminal residue" evidence="2">
    <location>
        <position position="1"/>
    </location>
</feature>
<organism evidence="2 3">
    <name type="scientific">Streptosporangium algeriense</name>
    <dbReference type="NCBI Taxonomy" id="1682748"/>
    <lineage>
        <taxon>Bacteria</taxon>
        <taxon>Bacillati</taxon>
        <taxon>Actinomycetota</taxon>
        <taxon>Actinomycetes</taxon>
        <taxon>Streptosporangiales</taxon>
        <taxon>Streptosporangiaceae</taxon>
        <taxon>Streptosporangium</taxon>
    </lineage>
</organism>
<gene>
    <name evidence="2" type="ORF">ACFQ08_42230</name>
</gene>
<sequence length="83" mass="8595">GLGVPLGLLVGLLPGVAMASQSALQRDGRREAGFNGVVYPKLEMVLSVPWLTLAAVGVGLPLLAGLIALAFARTRVTMTRRLG</sequence>
<proteinExistence type="predicted"/>
<keyword evidence="1" id="KW-0472">Membrane</keyword>
<evidence type="ECO:0008006" key="4">
    <source>
        <dbReference type="Google" id="ProtNLM"/>
    </source>
</evidence>
<feature type="transmembrane region" description="Helical" evidence="1">
    <location>
        <begin position="50"/>
        <end position="72"/>
    </location>
</feature>
<comment type="caution">
    <text evidence="2">The sequence shown here is derived from an EMBL/GenBank/DDBJ whole genome shotgun (WGS) entry which is preliminary data.</text>
</comment>
<dbReference type="Proteomes" id="UP001597024">
    <property type="component" value="Unassembled WGS sequence"/>
</dbReference>
<reference evidence="3" key="1">
    <citation type="journal article" date="2019" name="Int. J. Syst. Evol. Microbiol.">
        <title>The Global Catalogue of Microorganisms (GCM) 10K type strain sequencing project: providing services to taxonomists for standard genome sequencing and annotation.</title>
        <authorList>
            <consortium name="The Broad Institute Genomics Platform"/>
            <consortium name="The Broad Institute Genome Sequencing Center for Infectious Disease"/>
            <person name="Wu L."/>
            <person name="Ma J."/>
        </authorList>
    </citation>
    <scope>NUCLEOTIDE SEQUENCE [LARGE SCALE GENOMIC DNA]</scope>
    <source>
        <strain evidence="3">CCUG 62974</strain>
    </source>
</reference>
<keyword evidence="1" id="KW-1133">Transmembrane helix</keyword>
<evidence type="ECO:0000256" key="1">
    <source>
        <dbReference type="SAM" id="Phobius"/>
    </source>
</evidence>